<reference evidence="4" key="1">
    <citation type="submission" date="2017-06" db="EMBL/GenBank/DDBJ databases">
        <title>Capnocytophaga spp. assemblies.</title>
        <authorList>
            <person name="Gulvik C.A."/>
        </authorList>
    </citation>
    <scope>NUCLEOTIDE SEQUENCE [LARGE SCALE GENOMIC DNA]</scope>
    <source>
        <strain evidence="4">H1496</strain>
    </source>
</reference>
<dbReference type="AlphaFoldDB" id="A0A250FKW7"/>
<dbReference type="KEGG" id="cgh:CGC50_00270"/>
<keyword evidence="1" id="KW-0175">Coiled coil</keyword>
<dbReference type="Gene3D" id="6.10.250.1820">
    <property type="match status" value="1"/>
</dbReference>
<dbReference type="RefSeq" id="WP_095909220.1">
    <property type="nucleotide sequence ID" value="NZ_CP022386.1"/>
</dbReference>
<dbReference type="GeneID" id="84807001"/>
<evidence type="ECO:0000313" key="3">
    <source>
        <dbReference type="EMBL" id="ATA85724.1"/>
    </source>
</evidence>
<evidence type="ECO:0000256" key="2">
    <source>
        <dbReference type="SAM" id="Phobius"/>
    </source>
</evidence>
<accession>A0A250FKW7</accession>
<name>A0A250FKW7_9FLAO</name>
<protein>
    <recommendedName>
        <fullName evidence="5">Cell wall anchor protein</fullName>
    </recommendedName>
</protein>
<feature type="transmembrane region" description="Helical" evidence="2">
    <location>
        <begin position="6"/>
        <end position="24"/>
    </location>
</feature>
<dbReference type="Proteomes" id="UP000217250">
    <property type="component" value="Chromosome"/>
</dbReference>
<keyword evidence="2" id="KW-1133">Transmembrane helix</keyword>
<proteinExistence type="predicted"/>
<gene>
    <name evidence="3" type="ORF">CGC50_00270</name>
</gene>
<dbReference type="EMBL" id="CP022386">
    <property type="protein sequence ID" value="ATA85724.1"/>
    <property type="molecule type" value="Genomic_DNA"/>
</dbReference>
<keyword evidence="2" id="KW-0472">Membrane</keyword>
<evidence type="ECO:0000313" key="4">
    <source>
        <dbReference type="Proteomes" id="UP000217250"/>
    </source>
</evidence>
<sequence length="85" mass="9919">MIALEHVVTILSSLIGGGLLGILFERRKRRAETDAIEADVIEKIQSSYGHFVEDYKKRYEELVKENEFLRQKIKELEERLNALTK</sequence>
<organism evidence="3 4">
    <name type="scientific">Capnocytophaga gingivalis</name>
    <dbReference type="NCBI Taxonomy" id="1017"/>
    <lineage>
        <taxon>Bacteria</taxon>
        <taxon>Pseudomonadati</taxon>
        <taxon>Bacteroidota</taxon>
        <taxon>Flavobacteriia</taxon>
        <taxon>Flavobacteriales</taxon>
        <taxon>Flavobacteriaceae</taxon>
        <taxon>Capnocytophaga</taxon>
    </lineage>
</organism>
<evidence type="ECO:0000256" key="1">
    <source>
        <dbReference type="SAM" id="Coils"/>
    </source>
</evidence>
<evidence type="ECO:0008006" key="5">
    <source>
        <dbReference type="Google" id="ProtNLM"/>
    </source>
</evidence>
<feature type="coiled-coil region" evidence="1">
    <location>
        <begin position="52"/>
        <end position="79"/>
    </location>
</feature>
<keyword evidence="2" id="KW-0812">Transmembrane</keyword>